<proteinExistence type="inferred from homology"/>
<dbReference type="InterPro" id="IPR005101">
    <property type="entry name" value="Cryptochr/Photolyase_FAD-bd"/>
</dbReference>
<dbReference type="InterPro" id="IPR014729">
    <property type="entry name" value="Rossmann-like_a/b/a_fold"/>
</dbReference>
<dbReference type="EMBL" id="JNFF01000085">
    <property type="protein sequence ID" value="KEQ29060.1"/>
    <property type="molecule type" value="Genomic_DNA"/>
</dbReference>
<dbReference type="SUPFAM" id="SSF48173">
    <property type="entry name" value="Cryptochrome/photolyase FAD-binding domain"/>
    <property type="match status" value="1"/>
</dbReference>
<dbReference type="SUPFAM" id="SSF52425">
    <property type="entry name" value="Cryptochrome/photolyase, N-terminal domain"/>
    <property type="match status" value="1"/>
</dbReference>
<feature type="binding site" evidence="4">
    <location>
        <begin position="236"/>
        <end position="240"/>
    </location>
    <ligand>
        <name>FAD</name>
        <dbReference type="ChEBI" id="CHEBI:57692"/>
    </ligand>
</feature>
<dbReference type="OrthoDB" id="9772484at2"/>
<dbReference type="InterPro" id="IPR002081">
    <property type="entry name" value="Cryptochrome/DNA_photolyase_1"/>
</dbReference>
<dbReference type="PANTHER" id="PTHR11455">
    <property type="entry name" value="CRYPTOCHROME"/>
    <property type="match status" value="1"/>
</dbReference>
<evidence type="ECO:0000259" key="6">
    <source>
        <dbReference type="PROSITE" id="PS51645"/>
    </source>
</evidence>
<keyword evidence="7" id="KW-0456">Lyase</keyword>
<gene>
    <name evidence="7" type="ORF">N180_18115</name>
</gene>
<comment type="cofactor">
    <cofactor evidence="1">
        <name>(6R)-5,10-methylene-5,6,7,8-tetrahydrofolate</name>
        <dbReference type="ChEBI" id="CHEBI:15636"/>
    </cofactor>
</comment>
<dbReference type="GO" id="GO:0003677">
    <property type="term" value="F:DNA binding"/>
    <property type="evidence" value="ECO:0007669"/>
    <property type="project" value="TreeGrafter"/>
</dbReference>
<dbReference type="PANTHER" id="PTHR11455:SF9">
    <property type="entry name" value="CRYPTOCHROME CIRCADIAN CLOCK 5 ISOFORM X1"/>
    <property type="match status" value="1"/>
</dbReference>
<sequence>MDTRKILVWFRNDLRLHDNEMLVEAIAKSDRILPVYIFDPDFSGTEVSDGNHAGPCRQRFLLESVQALRESFQRFQGDLLIVSGQPEICIPELVEQYDIAEVYHHREVSNKETADSSSVEDHLWKLKVNLRHFIGHTLYNKEDLPFPIKDIPDVFGQFKKKTERDAMVKECLAVPEKISFVEVESWGEMPAIPECPEEIIHGGEAAGIMKLEEMLRADSPVHAKINRSQAGKSDFSTHLSPYLATGCLSPRKVYWAIKNTLEGKAATPVLSAILQGLLLRDFFRFMLKKHGVNFYTEKLEHLQAESDPQVYVQLLENWKTGKTGHVIVDGFMRNLNKSGQISNAGRILVATYLVHVLKISWIEGVLYFEQKLLDYSPASNWGNWANIASGAVEPKAKNLYDLDKQLKMLNLEAQV</sequence>
<dbReference type="Proteomes" id="UP000028007">
    <property type="component" value="Unassembled WGS sequence"/>
</dbReference>
<comment type="caution">
    <text evidence="7">The sequence shown here is derived from an EMBL/GenBank/DDBJ whole genome shotgun (WGS) entry which is preliminary data.</text>
</comment>
<keyword evidence="5" id="KW-0157">Chromophore</keyword>
<dbReference type="RefSeq" id="WP_037442839.1">
    <property type="nucleotide sequence ID" value="NZ_JNFF01000085.1"/>
</dbReference>
<protein>
    <submittedName>
        <fullName evidence="7">Deoxyribodipyrimidine photolyase</fullName>
    </submittedName>
</protein>
<dbReference type="Pfam" id="PF00875">
    <property type="entry name" value="DNA_photolyase"/>
    <property type="match status" value="1"/>
</dbReference>
<evidence type="ECO:0000313" key="7">
    <source>
        <dbReference type="EMBL" id="KEQ29060.1"/>
    </source>
</evidence>
<dbReference type="eggNOG" id="COG0415">
    <property type="taxonomic scope" value="Bacteria"/>
</dbReference>
<feature type="domain" description="Photolyase/cryptochrome alpha/beta" evidence="6">
    <location>
        <begin position="4"/>
        <end position="138"/>
    </location>
</feature>
<evidence type="ECO:0000256" key="4">
    <source>
        <dbReference type="PIRSR" id="PIRSR602081-1"/>
    </source>
</evidence>
<dbReference type="InterPro" id="IPR036134">
    <property type="entry name" value="Crypto/Photolyase_FAD-like_sf"/>
</dbReference>
<evidence type="ECO:0000256" key="1">
    <source>
        <dbReference type="ARBA" id="ARBA00001932"/>
    </source>
</evidence>
<dbReference type="AlphaFoldDB" id="A0A081PED7"/>
<name>A0A081PED7_9SPHI</name>
<evidence type="ECO:0000256" key="3">
    <source>
        <dbReference type="ARBA" id="ARBA00022827"/>
    </source>
</evidence>
<comment type="cofactor">
    <cofactor evidence="4">
        <name>FAD</name>
        <dbReference type="ChEBI" id="CHEBI:57692"/>
    </cofactor>
    <text evidence="4">Binds 1 FAD per subunit.</text>
</comment>
<evidence type="ECO:0000313" key="8">
    <source>
        <dbReference type="Proteomes" id="UP000028007"/>
    </source>
</evidence>
<dbReference type="Gene3D" id="1.25.40.80">
    <property type="match status" value="1"/>
</dbReference>
<keyword evidence="3 4" id="KW-0274">FAD</keyword>
<organism evidence="7 8">
    <name type="scientific">Pedobacter antarcticus 4BY</name>
    <dbReference type="NCBI Taxonomy" id="1358423"/>
    <lineage>
        <taxon>Bacteria</taxon>
        <taxon>Pseudomonadati</taxon>
        <taxon>Bacteroidota</taxon>
        <taxon>Sphingobacteriia</taxon>
        <taxon>Sphingobacteriales</taxon>
        <taxon>Sphingobacteriaceae</taxon>
        <taxon>Pedobacter</taxon>
    </lineage>
</organism>
<dbReference type="Gene3D" id="1.10.579.10">
    <property type="entry name" value="DNA Cyclobutane Dipyrimidine Photolyase, subunit A, domain 3"/>
    <property type="match status" value="1"/>
</dbReference>
<dbReference type="GO" id="GO:0003904">
    <property type="term" value="F:deoxyribodipyrimidine photo-lyase activity"/>
    <property type="evidence" value="ECO:0007669"/>
    <property type="project" value="TreeGrafter"/>
</dbReference>
<evidence type="ECO:0000256" key="5">
    <source>
        <dbReference type="RuleBase" id="RU004182"/>
    </source>
</evidence>
<dbReference type="InterPro" id="IPR006050">
    <property type="entry name" value="DNA_photolyase_N"/>
</dbReference>
<dbReference type="InterPro" id="IPR036155">
    <property type="entry name" value="Crypto/Photolyase_N_sf"/>
</dbReference>
<keyword evidence="8" id="KW-1185">Reference proteome</keyword>
<keyword evidence="2 4" id="KW-0285">Flavoprotein</keyword>
<reference evidence="7 8" key="1">
    <citation type="journal article" date="1992" name="Int. J. Syst. Bacteriol.">
        <title>Sphingobacterium antarcticus sp. nov. a Psychrotrophic Bacterium from the Soils of Schirmacher Oasis, Antarctica.</title>
        <authorList>
            <person name="Shivaji S."/>
            <person name="Ray M.K."/>
            <person name="Rao N.S."/>
            <person name="Saiserr L."/>
            <person name="Jagannadham M.V."/>
            <person name="Kumar G.S."/>
            <person name="Reddy G."/>
            <person name="Bhargava P.M."/>
        </authorList>
    </citation>
    <scope>NUCLEOTIDE SEQUENCE [LARGE SCALE GENOMIC DNA]</scope>
    <source>
        <strain evidence="7 8">4BY</strain>
    </source>
</reference>
<dbReference type="PROSITE" id="PS51645">
    <property type="entry name" value="PHR_CRY_ALPHA_BETA"/>
    <property type="match status" value="1"/>
</dbReference>
<dbReference type="Gene3D" id="3.40.50.620">
    <property type="entry name" value="HUPs"/>
    <property type="match status" value="1"/>
</dbReference>
<evidence type="ECO:0000256" key="2">
    <source>
        <dbReference type="ARBA" id="ARBA00022630"/>
    </source>
</evidence>
<dbReference type="Pfam" id="PF03441">
    <property type="entry name" value="FAD_binding_7"/>
    <property type="match status" value="1"/>
</dbReference>
<dbReference type="PRINTS" id="PR00147">
    <property type="entry name" value="DNAPHOTLYASE"/>
</dbReference>
<accession>A0A081PED7</accession>
<comment type="similarity">
    <text evidence="5">Belongs to the DNA photolyase family.</text>
</comment>
<dbReference type="GO" id="GO:0071949">
    <property type="term" value="F:FAD binding"/>
    <property type="evidence" value="ECO:0007669"/>
    <property type="project" value="TreeGrafter"/>
</dbReference>